<evidence type="ECO:0000259" key="11">
    <source>
        <dbReference type="PROSITE" id="PS50109"/>
    </source>
</evidence>
<keyword evidence="4" id="KW-0808">Transferase</keyword>
<dbReference type="InterPro" id="IPR005467">
    <property type="entry name" value="His_kinase_dom"/>
</dbReference>
<dbReference type="Gene3D" id="1.10.287.130">
    <property type="match status" value="1"/>
</dbReference>
<dbReference type="InterPro" id="IPR003661">
    <property type="entry name" value="HisK_dim/P_dom"/>
</dbReference>
<evidence type="ECO:0000256" key="9">
    <source>
        <dbReference type="SAM" id="Coils"/>
    </source>
</evidence>
<comment type="catalytic activity">
    <reaction evidence="1">
        <text>ATP + protein L-histidine = ADP + protein N-phospho-L-histidine.</text>
        <dbReference type="EC" id="2.7.13.3"/>
    </reaction>
</comment>
<feature type="domain" description="Histidine kinase" evidence="11">
    <location>
        <begin position="148"/>
        <end position="357"/>
    </location>
</feature>
<dbReference type="InterPro" id="IPR003594">
    <property type="entry name" value="HATPase_dom"/>
</dbReference>
<evidence type="ECO:0000256" key="8">
    <source>
        <dbReference type="ARBA" id="ARBA00023012"/>
    </source>
</evidence>
<dbReference type="PROSITE" id="PS50109">
    <property type="entry name" value="HIS_KIN"/>
    <property type="match status" value="1"/>
</dbReference>
<feature type="transmembrane region" description="Helical" evidence="10">
    <location>
        <begin position="7"/>
        <end position="25"/>
    </location>
</feature>
<dbReference type="GO" id="GO:0000155">
    <property type="term" value="F:phosphorelay sensor kinase activity"/>
    <property type="evidence" value="ECO:0007669"/>
    <property type="project" value="InterPro"/>
</dbReference>
<evidence type="ECO:0000256" key="6">
    <source>
        <dbReference type="ARBA" id="ARBA00022777"/>
    </source>
</evidence>
<keyword evidence="3" id="KW-0597">Phosphoprotein</keyword>
<dbReference type="Pfam" id="PF00512">
    <property type="entry name" value="HisKA"/>
    <property type="match status" value="1"/>
</dbReference>
<organism evidence="12 13">
    <name type="scientific">Croceimicrobium hydrocarbonivorans</name>
    <dbReference type="NCBI Taxonomy" id="2761580"/>
    <lineage>
        <taxon>Bacteria</taxon>
        <taxon>Pseudomonadati</taxon>
        <taxon>Bacteroidota</taxon>
        <taxon>Flavobacteriia</taxon>
        <taxon>Flavobacteriales</taxon>
        <taxon>Owenweeksiaceae</taxon>
        <taxon>Croceimicrobium</taxon>
    </lineage>
</organism>
<keyword evidence="5" id="KW-0547">Nucleotide-binding</keyword>
<dbReference type="CDD" id="cd00082">
    <property type="entry name" value="HisKA"/>
    <property type="match status" value="1"/>
</dbReference>
<keyword evidence="10" id="KW-0812">Transmembrane</keyword>
<dbReference type="InterPro" id="IPR004358">
    <property type="entry name" value="Sig_transdc_His_kin-like_C"/>
</dbReference>
<dbReference type="Pfam" id="PF02518">
    <property type="entry name" value="HATPase_c"/>
    <property type="match status" value="1"/>
</dbReference>
<evidence type="ECO:0000313" key="12">
    <source>
        <dbReference type="EMBL" id="QNR23600.1"/>
    </source>
</evidence>
<evidence type="ECO:0000256" key="7">
    <source>
        <dbReference type="ARBA" id="ARBA00022840"/>
    </source>
</evidence>
<keyword evidence="9" id="KW-0175">Coiled coil</keyword>
<dbReference type="InterPro" id="IPR036890">
    <property type="entry name" value="HATPase_C_sf"/>
</dbReference>
<dbReference type="PANTHER" id="PTHR43065:SF46">
    <property type="entry name" value="C4-DICARBOXYLATE TRANSPORT SENSOR PROTEIN DCTB"/>
    <property type="match status" value="1"/>
</dbReference>
<name>A0A7H0VD02_9FLAO</name>
<evidence type="ECO:0000256" key="4">
    <source>
        <dbReference type="ARBA" id="ARBA00022679"/>
    </source>
</evidence>
<keyword evidence="10" id="KW-1133">Transmembrane helix</keyword>
<dbReference type="GO" id="GO:0005524">
    <property type="term" value="F:ATP binding"/>
    <property type="evidence" value="ECO:0007669"/>
    <property type="project" value="UniProtKB-KW"/>
</dbReference>
<evidence type="ECO:0000256" key="5">
    <source>
        <dbReference type="ARBA" id="ARBA00022741"/>
    </source>
</evidence>
<protein>
    <recommendedName>
        <fullName evidence="2">histidine kinase</fullName>
        <ecNumber evidence="2">2.7.13.3</ecNumber>
    </recommendedName>
</protein>
<dbReference type="InterPro" id="IPR036097">
    <property type="entry name" value="HisK_dim/P_sf"/>
</dbReference>
<dbReference type="SMART" id="SM00388">
    <property type="entry name" value="HisKA"/>
    <property type="match status" value="1"/>
</dbReference>
<feature type="coiled-coil region" evidence="9">
    <location>
        <begin position="66"/>
        <end position="139"/>
    </location>
</feature>
<dbReference type="SUPFAM" id="SSF47384">
    <property type="entry name" value="Homodimeric domain of signal transducing histidine kinase"/>
    <property type="match status" value="1"/>
</dbReference>
<keyword evidence="8" id="KW-0902">Two-component regulatory system</keyword>
<keyword evidence="7" id="KW-0067">ATP-binding</keyword>
<dbReference type="PRINTS" id="PR00344">
    <property type="entry name" value="BCTRLSENSOR"/>
</dbReference>
<evidence type="ECO:0000256" key="2">
    <source>
        <dbReference type="ARBA" id="ARBA00012438"/>
    </source>
</evidence>
<dbReference type="Proteomes" id="UP000516305">
    <property type="component" value="Chromosome"/>
</dbReference>
<evidence type="ECO:0000313" key="13">
    <source>
        <dbReference type="Proteomes" id="UP000516305"/>
    </source>
</evidence>
<dbReference type="AlphaFoldDB" id="A0A7H0VD02"/>
<accession>A0A7H0VD02</accession>
<keyword evidence="10" id="KW-0472">Membrane</keyword>
<dbReference type="KEGG" id="chyd:H4K34_14625"/>
<feature type="transmembrane region" description="Helical" evidence="10">
    <location>
        <begin position="45"/>
        <end position="63"/>
    </location>
</feature>
<sequence length="357" mass="40164">MKFEYRISLIYLIIGALWILFSDLAVNELVDSPALQNELQTYKGWFYVVATGALFFVFLRRHLGRLRTVEQSLESHQKSLEKTVQEKTRDLDQTLQALNEKHEKLQEKNEIIHNQNLQLQKALEDLKSAQSKLMQAEKMASIGLLTRGLAHEVNNPLNYISGGLVGLEDQKLAEHNEETQIYIRGIREGLQRVHRIIRSLNQMSNQGGEKKELCDIGRILDNVLVLLLPEYSTEIQIQNSIKAKEIQVVGNRAELYQVFFNIIQNAFQAMPDGGVLKLNAENLEAGIRVQIQDSGSGIATENLLKVTDPFFTTRSPGEGVGLGLSIAYNIIDQHKGKMSIQSQEGQGTTVTVEIPNS</sequence>
<dbReference type="EMBL" id="CP060139">
    <property type="protein sequence ID" value="QNR23600.1"/>
    <property type="molecule type" value="Genomic_DNA"/>
</dbReference>
<gene>
    <name evidence="12" type="ORF">H4K34_14625</name>
</gene>
<dbReference type="SUPFAM" id="SSF55874">
    <property type="entry name" value="ATPase domain of HSP90 chaperone/DNA topoisomerase II/histidine kinase"/>
    <property type="match status" value="1"/>
</dbReference>
<evidence type="ECO:0000256" key="10">
    <source>
        <dbReference type="SAM" id="Phobius"/>
    </source>
</evidence>
<dbReference type="EC" id="2.7.13.3" evidence="2"/>
<dbReference type="SMART" id="SM00387">
    <property type="entry name" value="HATPase_c"/>
    <property type="match status" value="1"/>
</dbReference>
<keyword evidence="13" id="KW-1185">Reference proteome</keyword>
<dbReference type="Gene3D" id="3.30.565.10">
    <property type="entry name" value="Histidine kinase-like ATPase, C-terminal domain"/>
    <property type="match status" value="1"/>
</dbReference>
<keyword evidence="6" id="KW-0418">Kinase</keyword>
<reference evidence="12 13" key="1">
    <citation type="submission" date="2020-08" db="EMBL/GenBank/DDBJ databases">
        <title>Croceimicrobium hydrocarbonivorans gen. nov., sp. nov., a novel marine bacterium isolated from a bacterial consortium that degrades polyethylene terephthalate.</title>
        <authorList>
            <person name="Liu R."/>
        </authorList>
    </citation>
    <scope>NUCLEOTIDE SEQUENCE [LARGE SCALE GENOMIC DNA]</scope>
    <source>
        <strain evidence="12 13">A20-9</strain>
    </source>
</reference>
<dbReference type="RefSeq" id="WP_210758133.1">
    <property type="nucleotide sequence ID" value="NZ_CP060139.1"/>
</dbReference>
<dbReference type="PANTHER" id="PTHR43065">
    <property type="entry name" value="SENSOR HISTIDINE KINASE"/>
    <property type="match status" value="1"/>
</dbReference>
<proteinExistence type="predicted"/>
<evidence type="ECO:0000256" key="1">
    <source>
        <dbReference type="ARBA" id="ARBA00000085"/>
    </source>
</evidence>
<evidence type="ECO:0000256" key="3">
    <source>
        <dbReference type="ARBA" id="ARBA00022553"/>
    </source>
</evidence>